<dbReference type="EMBL" id="CAJOBE010000582">
    <property type="protein sequence ID" value="CAF3662123.1"/>
    <property type="molecule type" value="Genomic_DNA"/>
</dbReference>
<dbReference type="Gene3D" id="3.90.550.10">
    <property type="entry name" value="Spore Coat Polysaccharide Biosynthesis Protein SpsA, Chain A"/>
    <property type="match status" value="1"/>
</dbReference>
<feature type="transmembrane region" description="Helical" evidence="3">
    <location>
        <begin position="6"/>
        <end position="25"/>
    </location>
</feature>
<comment type="caution">
    <text evidence="4">The sequence shown here is derived from an EMBL/GenBank/DDBJ whole genome shotgun (WGS) entry which is preliminary data.</text>
</comment>
<keyword evidence="3" id="KW-0472">Membrane</keyword>
<keyword evidence="3" id="KW-1133">Transmembrane helix</keyword>
<keyword evidence="3" id="KW-0812">Transmembrane</keyword>
<dbReference type="GO" id="GO:0008466">
    <property type="term" value="F:glycogenin glucosyltransferase activity"/>
    <property type="evidence" value="ECO:0007669"/>
    <property type="project" value="UniProtKB-EC"/>
</dbReference>
<name>A0A818RRL6_9BILA</name>
<evidence type="ECO:0000256" key="2">
    <source>
        <dbReference type="ARBA" id="ARBA00038934"/>
    </source>
</evidence>
<protein>
    <recommendedName>
        <fullName evidence="2">glycogenin glucosyltransferase</fullName>
        <ecNumber evidence="2">2.4.1.186</ecNumber>
    </recommendedName>
</protein>
<evidence type="ECO:0000313" key="5">
    <source>
        <dbReference type="Proteomes" id="UP000663874"/>
    </source>
</evidence>
<dbReference type="InterPro" id="IPR029044">
    <property type="entry name" value="Nucleotide-diphossugar_trans"/>
</dbReference>
<evidence type="ECO:0000256" key="3">
    <source>
        <dbReference type="SAM" id="Phobius"/>
    </source>
</evidence>
<dbReference type="PANTHER" id="PTHR11183">
    <property type="entry name" value="GLYCOGENIN SUBFAMILY MEMBER"/>
    <property type="match status" value="1"/>
</dbReference>
<accession>A0A818RRL6</accession>
<evidence type="ECO:0000256" key="1">
    <source>
        <dbReference type="ARBA" id="ARBA00038162"/>
    </source>
</evidence>
<dbReference type="GO" id="GO:0005978">
    <property type="term" value="P:glycogen biosynthetic process"/>
    <property type="evidence" value="ECO:0007669"/>
    <property type="project" value="UniProtKB-ARBA"/>
</dbReference>
<organism evidence="4 5">
    <name type="scientific">Rotaria sordida</name>
    <dbReference type="NCBI Taxonomy" id="392033"/>
    <lineage>
        <taxon>Eukaryota</taxon>
        <taxon>Metazoa</taxon>
        <taxon>Spiralia</taxon>
        <taxon>Gnathifera</taxon>
        <taxon>Rotifera</taxon>
        <taxon>Eurotatoria</taxon>
        <taxon>Bdelloidea</taxon>
        <taxon>Philodinida</taxon>
        <taxon>Philodinidae</taxon>
        <taxon>Rotaria</taxon>
    </lineage>
</organism>
<dbReference type="InterPro" id="IPR002495">
    <property type="entry name" value="Glyco_trans_8"/>
</dbReference>
<evidence type="ECO:0000313" key="4">
    <source>
        <dbReference type="EMBL" id="CAF3662123.1"/>
    </source>
</evidence>
<reference evidence="4" key="1">
    <citation type="submission" date="2021-02" db="EMBL/GenBank/DDBJ databases">
        <authorList>
            <person name="Nowell W R."/>
        </authorList>
    </citation>
    <scope>NUCLEOTIDE SEQUENCE</scope>
</reference>
<dbReference type="InterPro" id="IPR050587">
    <property type="entry name" value="GNT1/Glycosyltrans_8"/>
</dbReference>
<proteinExistence type="inferred from homology"/>
<sequence length="310" mass="36844">MYFRTIVIGAIAIVILGIYYQNYFISKHHNERRAWVTLLGTEDYFPGVLALVRSLKRANSIYPLVVMMTKDVCSDEAQQLILNEGCSIRFIEDFYPTSETVYSYPHFFHAWKKLRAFEMVDICDKCIFLDADIILLQNIDELFDLNDNISFAAVQTCTCNLKKVSTYPESWKPENCFYTREQYSNNTTHDNSDANVMFNAGLFLFRPNLTIFQQMSEALNTWDLTEFKFAEQDFLNKFYHDTWTRIPFIYHGMRGFSKSHPHLWDLSKLKTIHYIQAKPWQKSDEGNVEYETINRLWWEAYEWRSEKKEK</sequence>
<dbReference type="Pfam" id="PF01501">
    <property type="entry name" value="Glyco_transf_8"/>
    <property type="match status" value="1"/>
</dbReference>
<dbReference type="Proteomes" id="UP000663874">
    <property type="component" value="Unassembled WGS sequence"/>
</dbReference>
<dbReference type="SUPFAM" id="SSF53448">
    <property type="entry name" value="Nucleotide-diphospho-sugar transferases"/>
    <property type="match status" value="1"/>
</dbReference>
<dbReference type="EC" id="2.4.1.186" evidence="2"/>
<comment type="similarity">
    <text evidence="1">Belongs to the glycosyltransferase 8 family. Glycogenin subfamily.</text>
</comment>
<gene>
    <name evidence="4" type="ORF">FNK824_LOCUS6627</name>
</gene>
<dbReference type="AlphaFoldDB" id="A0A818RRL6"/>